<sequence>MELRIAEIHIQGTRVSRDPGFVHLRQLDGSSPSSSFAKPMVLDEDHEDIETLLIMISGHPCEANDAGCPNWETAKRLYRLMQKYQLDSLGLWFTMMAGDHVGEAPLEALCLACNNPCFDEELVRSAILYGIEELSSTDLFDPDYFVVDDHEGKSDERRKACLLNPRNARTKLSLDLGYKGWFGYCKAFSTLSNNPD</sequence>
<evidence type="ECO:0000313" key="2">
    <source>
        <dbReference type="Proteomes" id="UP001230649"/>
    </source>
</evidence>
<dbReference type="EMBL" id="JASBWS010000102">
    <property type="protein sequence ID" value="KAJ9097501.1"/>
    <property type="molecule type" value="Genomic_DNA"/>
</dbReference>
<name>A0ACC2VF95_9TREE</name>
<reference evidence="1" key="1">
    <citation type="submission" date="2023-04" db="EMBL/GenBank/DDBJ databases">
        <title>Draft Genome sequencing of Naganishia species isolated from polar environments using Oxford Nanopore Technology.</title>
        <authorList>
            <person name="Leo P."/>
            <person name="Venkateswaran K."/>
        </authorList>
    </citation>
    <scope>NUCLEOTIDE SEQUENCE</scope>
    <source>
        <strain evidence="1">MNA-CCFEE 5262</strain>
    </source>
</reference>
<gene>
    <name evidence="1" type="ORF">QFC20_006158</name>
</gene>
<keyword evidence="2" id="KW-1185">Reference proteome</keyword>
<dbReference type="Proteomes" id="UP001230649">
    <property type="component" value="Unassembled WGS sequence"/>
</dbReference>
<evidence type="ECO:0000313" key="1">
    <source>
        <dbReference type="EMBL" id="KAJ9097501.1"/>
    </source>
</evidence>
<comment type="caution">
    <text evidence="1">The sequence shown here is derived from an EMBL/GenBank/DDBJ whole genome shotgun (WGS) entry which is preliminary data.</text>
</comment>
<organism evidence="1 2">
    <name type="scientific">Naganishia adeliensis</name>
    <dbReference type="NCBI Taxonomy" id="92952"/>
    <lineage>
        <taxon>Eukaryota</taxon>
        <taxon>Fungi</taxon>
        <taxon>Dikarya</taxon>
        <taxon>Basidiomycota</taxon>
        <taxon>Agaricomycotina</taxon>
        <taxon>Tremellomycetes</taxon>
        <taxon>Filobasidiales</taxon>
        <taxon>Filobasidiaceae</taxon>
        <taxon>Naganishia</taxon>
    </lineage>
</organism>
<proteinExistence type="predicted"/>
<accession>A0ACC2VF95</accession>
<protein>
    <submittedName>
        <fullName evidence="1">Uncharacterized protein</fullName>
    </submittedName>
</protein>